<dbReference type="CDD" id="cd17646">
    <property type="entry name" value="A_NRPS_AB3403-like"/>
    <property type="match status" value="1"/>
</dbReference>
<dbReference type="InterPro" id="IPR006162">
    <property type="entry name" value="Ppantetheine_attach_site"/>
</dbReference>
<sequence length="3521" mass="367884">MESSAQLNLSSAQAGMWFAQQLDPDNPAFVTGQCIEITGPVDAATLARAVDLVVAQSPELRTRVTVENGTVRQVPGAAALPPTAVVAADGTDAALADMRARLREPIDLTSQPGYGAAVYVLGTDRLALFHRAHHAVLDVYGYSLLGRRIAAVHNALAAGAEPPAPRFDPVEKVLDENRSYEESGAADADRDFWLTELRGAPDAISPASTPAPPASAVARDLCSRTVTVGAGTADRLDEIGRSAGGGWGDATTAVLAGHLARVTGELDVTLGFPAMNRMGTAAAKVLTTAVNVVPLRVSVDPGADIRAMTSAVRAAVGRITPHARYRAEDIHRALRLPAAAAGPVGPTVNIKPFGDTLRFTGATATVHSLARGPVRDITFVVRRLDDTREIEIQIDADAARYTEADLDRHVTGLTRLLDATVVGGQVLARVDLTSDDVLRDLTAWSGTIAVDESRDVPARFGDQVAARPDALALVAGADRLTYRELADRVDVLAAELASRGASPESLVALALPRTADVVVALLAVLRTGAGYVPLDPQFPTSRLDYMLADARPAVLLTTVGFTDRVTVPAGTSVATLSGGAITWIGSVETGPAETAVADPASTAYVIYTSGSTGNPKGVVLDRRALSRFVEAAAEVARIGSATRLLAVTTLSFDIAVLELFVPLCQGGTVVLADEDAARDPAALAALIASESVTAMQATPSLWSAVLDHPAVNLTSVAVLVGGEALPAPVATDLSNRAPSVTNMYGPTEATVWCTSAPVPAGRDWSGSIGGPFPGTAAVVLDRFLQPAAAGVVGELYVAGPQLARGYRGRPDLTAARFVADPAGRGRLYRTGDLARWTADGTLEYLGRGDDQVKVRGHRIELGEIDTVAAGFAAVSASVTVAHPDATGALRLVCYVVAADGIVIDTAALRVHLADALPGYMVPSALVVLDEFPLTPNLKVDRKALPAPDFGDVETGRRADTPSERAIAAAFADLLGIADPGVDADFFTLGGTSLSATRLLARIADALGASLTLRDVFDTPTVAGLAAVADSASPALPAVTPVPRAATMPLSSAQQRLWFLHRANGPSATYNVPFVLRISGRVDEDALRRALAAVVARHEVLRSVVVDVDGVGAARILPADTAVPTVVADLAEGDLDAALRDAARTPFDLTSEIPIRAHLLRTAPDAAVLLLVIHHLAGDEWSAGPVLGDLAAAYSGGDLPEGDDRIQYADYAAWQESNAEPAAALDFWRTALAGAPEEAALPRDRSRPAVPSQRGDDVWLHLGAEVIDGLRSRTAATGTSMFMAVQAAVAILFARLGAGDDIVLGAPVAGRGAGGVEDVVGLFVDTLALRVDLSGDPTVCEVLDRVRRADLDAFAHQAAQFEDVVDAAGVTRSLSRHPLFQTLVQHRTPHVAPAFAGLEVEPSYLSTGTAKFDLTFEFVELPDGLDVRVEYAVDLFDRETAEALAQRLRSVLVVVAGVDDPSAHAVDVLVPAEQAALQAPPAPVDDTLLPDLLAAADRDFADRVALVADGAELTYGVLAARVNRLARTLIDRGVGPDTVVAIAVTRTAGAVVALRAVVAAGAAYLPVDPAYPAARIEHMLIDAAPTLVLTDAQTSALVASLAPAATIATVADLEAEAEGRSPDAVADAERIGALRGANLAYVVYTSGSTGTPKGVPGTVAALTNRLSWQRDLPIAGDVRLAKSSLSFIDGSTELLAGLLAGACLVLADDAASKDPGALTALVAAHEVTQVTAVPSLAAALADAGARVPTWFLSGEPLEPRVIAELTDAADTEVTVYNSYGSSEVAGDVNVWAASPGSPVLIGAAVPGVAEYVLDAHLRPVPDGVVGELHVGGVQLARGYLGRPGLTVGRFVANPFGDGRLFRTGDLVRRTRTGDLAFVSRADNQMSLHGFRIEPGEVEAALTTYPGVDRALVTVRTGASGTDQLVGYVTGGAVLTGDDLRMHLRDLLPDYMIPAAFVALDEFPMLPNGKVDRDALPAPARDAARREPATDTERVICGAVADLLGLESVGPDEDFFALGGNSLLATRLSFALDSRLGREIGIREIFDLRTPARLALVSGEAGTRVPLVRGVHPDRVPMSAAQGRLWFLFQLEGPSPTYNIPFTMRLRGRVDVDALRGALAHLLGMHESLRTVFESGEGHIGFQRVLGAQDCEVPLTVVDLTAADLDERLVAETGYAFDIASELPLRATLLRTADDDAHLMLLVHHIAADEWSARPLIADLAAAYSHLTGAKVALPQPLPVQYRDFSVWQPRVLGDPTEPCSPVSTQLDHWATVLAGQPEELTLPRDRPRPAVAGYRGSAVGFTLGSSTARALGAVAADSGATMFMLTHTAVAVLLRELGAGDDVVVGSPVAGRSAAALERVVGFFVNTLVLRTDLSGDPTFAELLRRVRNTDLDAYAHQDVPFELLVDRMAPARSLSRQPLFQVLVQYRDPIDPVAMTGLDVTPVFVETGTSKFDLTFELAAADDGGIRGRIEYASDLFDHATVEAFAGRLITLLEQIAARPESALSALDPLTAADRAALAAAESGSAVAVDATTLPELFARQAAVTPDALALVVDETGQEWSYARLDRAVDALAAHLHDAAGGVVAVAVRRSAALVVALLAIHRAGAAYLPLDDSYPADRLAYMVDDAQPAVLLLGPDVARVETDATVIDIDSDGAVLDAANPPAQVVPTHPDSAAYLLYTSGSTGRPKGVVVSHRAIVNRLAWMQDEYGLTAADRVLQKTPSGFDVSVWEFFWPLITGATLVVARPDGHRDPLYLREVMSRRAITTAHFVPSMLAAFLDGVADDGVRPALDRVLCSGEALTTEHRDRFHALVDGPLFNLYGPTEAAVDVTATPITEWAGDGPGWVPIGAPVWNTRVLVLDEQLRRVPPGVVGELYLGGVQLARGYHGRAALTADRFVADPHGEPGERLYRTGDLVRWRSVTPDGADGLALDYLGRADGQVKLRGQRVELGEIESVLAGHPSVAQSAALVRSGRVDAYVVPAPGRTIEIPDLLAFAAQTLPEHMLPTAVVVLDAFPLSANGKLDRKALPEPAPPEAEQRRAPDGPRETALCELFAEALRVDEVGADDDFFLLGGDSIVSIQVVNAASRRGITFGPKEIFQWRTPAAIARVAEFAATAATGAADDGPADPAASGSLPLTAMVHRARESGREPAGIGAAVTVDTAPGATLAQVQGAVDGLVATHDALRLRLTRVASVLWSLDVLAVSEVSVDRVEANDDRAQQHSDVECAATASLDPEAGSVVAATWIDGGDGPGTLVVAVHAFAADSRSLAVLAEDLRELLRGNTPKRPAATAHGLAHRLNDRAQDPALMAELAHWSQVLAPGASLRVGVPALPALVPDRGVVEVDGVIDDPGADRESVVVAAVAQAVGGWRGVSADLAVEVRCAGSGAVDGDPDDARTVGPFEAGVPVRVGDGEVATARAALAAAPSHSGYGMLRYLGAQTAPVFAALPRPEVSVRAVEEGTPQQTAIDPRPLDVTIAFGDGVANVRVDHDASQVAESDAREIAEGISAALAALDRAGLSRT</sequence>
<dbReference type="CDD" id="cd05930">
    <property type="entry name" value="A_NRPS"/>
    <property type="match status" value="2"/>
</dbReference>
<dbReference type="PANTHER" id="PTHR45527">
    <property type="entry name" value="NONRIBOSOMAL PEPTIDE SYNTHETASE"/>
    <property type="match status" value="1"/>
</dbReference>
<dbReference type="NCBIfam" id="TIGR01733">
    <property type="entry name" value="AA-adenyl-dom"/>
    <property type="match status" value="3"/>
</dbReference>
<dbReference type="Gene3D" id="1.10.1200.10">
    <property type="entry name" value="ACP-like"/>
    <property type="match status" value="3"/>
</dbReference>
<feature type="domain" description="Carrier" evidence="5">
    <location>
        <begin position="3040"/>
        <end position="3114"/>
    </location>
</feature>
<comment type="caution">
    <text evidence="6">The sequence shown here is derived from an EMBL/GenBank/DDBJ whole genome shotgun (WGS) entry which is preliminary data.</text>
</comment>
<feature type="domain" description="Carrier" evidence="5">
    <location>
        <begin position="1985"/>
        <end position="2060"/>
    </location>
</feature>
<dbReference type="InterPro" id="IPR025110">
    <property type="entry name" value="AMP-bd_C"/>
</dbReference>
<dbReference type="InterPro" id="IPR000873">
    <property type="entry name" value="AMP-dep_synth/lig_dom"/>
</dbReference>
<comment type="cofactor">
    <cofactor evidence="1">
        <name>pantetheine 4'-phosphate</name>
        <dbReference type="ChEBI" id="CHEBI:47942"/>
    </cofactor>
</comment>
<evidence type="ECO:0000256" key="4">
    <source>
        <dbReference type="SAM" id="MobiDB-lite"/>
    </source>
</evidence>
<dbReference type="Gene3D" id="3.30.300.30">
    <property type="match status" value="3"/>
</dbReference>
<dbReference type="SUPFAM" id="SSF52777">
    <property type="entry name" value="CoA-dependent acyltransferases"/>
    <property type="match status" value="8"/>
</dbReference>
<dbReference type="Gene3D" id="3.40.50.980">
    <property type="match status" value="6"/>
</dbReference>
<accession>A0ABW4NYV5</accession>
<dbReference type="CDD" id="cd19540">
    <property type="entry name" value="LCL_NRPS-like"/>
    <property type="match status" value="2"/>
</dbReference>
<feature type="compositionally biased region" description="Basic and acidic residues" evidence="4">
    <location>
        <begin position="3035"/>
        <end position="3045"/>
    </location>
</feature>
<feature type="domain" description="Carrier" evidence="5">
    <location>
        <begin position="957"/>
        <end position="1032"/>
    </location>
</feature>
<dbReference type="PROSITE" id="PS00012">
    <property type="entry name" value="PHOSPHOPANTETHEINE"/>
    <property type="match status" value="2"/>
</dbReference>
<dbReference type="InterPro" id="IPR036736">
    <property type="entry name" value="ACP-like_sf"/>
</dbReference>
<dbReference type="InterPro" id="IPR009081">
    <property type="entry name" value="PP-bd_ACP"/>
</dbReference>
<evidence type="ECO:0000313" key="7">
    <source>
        <dbReference type="Proteomes" id="UP001597286"/>
    </source>
</evidence>
<dbReference type="Gene3D" id="3.30.559.30">
    <property type="entry name" value="Nonribosomal peptide synthetase, condensation domain"/>
    <property type="match status" value="4"/>
</dbReference>
<dbReference type="SUPFAM" id="SSF56801">
    <property type="entry name" value="Acetyl-CoA synthetase-like"/>
    <property type="match status" value="3"/>
</dbReference>
<dbReference type="SMART" id="SM00823">
    <property type="entry name" value="PKS_PP"/>
    <property type="match status" value="3"/>
</dbReference>
<dbReference type="InterPro" id="IPR023213">
    <property type="entry name" value="CAT-like_dom_sf"/>
</dbReference>
<keyword evidence="2" id="KW-0596">Phosphopantetheine</keyword>
<dbReference type="Pfam" id="PF00550">
    <property type="entry name" value="PP-binding"/>
    <property type="match status" value="3"/>
</dbReference>
<organism evidence="6 7">
    <name type="scientific">Rhodococcus gannanensis</name>
    <dbReference type="NCBI Taxonomy" id="1960308"/>
    <lineage>
        <taxon>Bacteria</taxon>
        <taxon>Bacillati</taxon>
        <taxon>Actinomycetota</taxon>
        <taxon>Actinomycetes</taxon>
        <taxon>Mycobacteriales</taxon>
        <taxon>Nocardiaceae</taxon>
        <taxon>Rhodococcus</taxon>
    </lineage>
</organism>
<evidence type="ECO:0000256" key="2">
    <source>
        <dbReference type="ARBA" id="ARBA00022450"/>
    </source>
</evidence>
<evidence type="ECO:0000259" key="5">
    <source>
        <dbReference type="PROSITE" id="PS50075"/>
    </source>
</evidence>
<gene>
    <name evidence="6" type="ORF">ACFSJG_04035</name>
</gene>
<dbReference type="Proteomes" id="UP001597286">
    <property type="component" value="Unassembled WGS sequence"/>
</dbReference>
<dbReference type="EMBL" id="JBHUFB010000007">
    <property type="protein sequence ID" value="MFD1811371.1"/>
    <property type="molecule type" value="Genomic_DNA"/>
</dbReference>
<dbReference type="InterPro" id="IPR045851">
    <property type="entry name" value="AMP-bd_C_sf"/>
</dbReference>
<dbReference type="InterPro" id="IPR001242">
    <property type="entry name" value="Condensation_dom"/>
</dbReference>
<evidence type="ECO:0000256" key="3">
    <source>
        <dbReference type="ARBA" id="ARBA00022553"/>
    </source>
</evidence>
<dbReference type="InterPro" id="IPR020845">
    <property type="entry name" value="AMP-binding_CS"/>
</dbReference>
<proteinExistence type="predicted"/>
<dbReference type="Gene3D" id="3.30.559.10">
    <property type="entry name" value="Chloramphenicol acetyltransferase-like domain"/>
    <property type="match status" value="4"/>
</dbReference>
<reference evidence="7" key="1">
    <citation type="journal article" date="2019" name="Int. J. Syst. Evol. Microbiol.">
        <title>The Global Catalogue of Microorganisms (GCM) 10K type strain sequencing project: providing services to taxonomists for standard genome sequencing and annotation.</title>
        <authorList>
            <consortium name="The Broad Institute Genomics Platform"/>
            <consortium name="The Broad Institute Genome Sequencing Center for Infectious Disease"/>
            <person name="Wu L."/>
            <person name="Ma J."/>
        </authorList>
    </citation>
    <scope>NUCLEOTIDE SEQUENCE [LARGE SCALE GENOMIC DNA]</scope>
    <source>
        <strain evidence="7">DT72</strain>
    </source>
</reference>
<feature type="region of interest" description="Disordered" evidence="4">
    <location>
        <begin position="3022"/>
        <end position="3045"/>
    </location>
</feature>
<dbReference type="SUPFAM" id="SSF47336">
    <property type="entry name" value="ACP-like"/>
    <property type="match status" value="3"/>
</dbReference>
<dbReference type="NCBIfam" id="NF003417">
    <property type="entry name" value="PRK04813.1"/>
    <property type="match status" value="3"/>
</dbReference>
<dbReference type="PROSITE" id="PS00455">
    <property type="entry name" value="AMP_BINDING"/>
    <property type="match status" value="3"/>
</dbReference>
<dbReference type="Pfam" id="PF13193">
    <property type="entry name" value="AMP-binding_C"/>
    <property type="match status" value="3"/>
</dbReference>
<evidence type="ECO:0000256" key="1">
    <source>
        <dbReference type="ARBA" id="ARBA00001957"/>
    </source>
</evidence>
<dbReference type="Pfam" id="PF00668">
    <property type="entry name" value="Condensation"/>
    <property type="match status" value="3"/>
</dbReference>
<dbReference type="PROSITE" id="PS50075">
    <property type="entry name" value="CARRIER"/>
    <property type="match status" value="3"/>
</dbReference>
<dbReference type="PANTHER" id="PTHR45527:SF1">
    <property type="entry name" value="FATTY ACID SYNTHASE"/>
    <property type="match status" value="1"/>
</dbReference>
<dbReference type="InterPro" id="IPR020806">
    <property type="entry name" value="PKS_PP-bd"/>
</dbReference>
<dbReference type="Gene3D" id="2.30.38.10">
    <property type="entry name" value="Luciferase, Domain 3"/>
    <property type="match status" value="3"/>
</dbReference>
<name>A0ABW4NYV5_9NOCA</name>
<dbReference type="Pfam" id="PF00501">
    <property type="entry name" value="AMP-binding"/>
    <property type="match status" value="3"/>
</dbReference>
<protein>
    <submittedName>
        <fullName evidence="6">Amino acid adenylation domain-containing protein</fullName>
    </submittedName>
</protein>
<keyword evidence="3" id="KW-0597">Phosphoprotein</keyword>
<keyword evidence="7" id="KW-1185">Reference proteome</keyword>
<dbReference type="RefSeq" id="WP_378483920.1">
    <property type="nucleotide sequence ID" value="NZ_JBHUFB010000007.1"/>
</dbReference>
<evidence type="ECO:0000313" key="6">
    <source>
        <dbReference type="EMBL" id="MFD1811371.1"/>
    </source>
</evidence>
<dbReference type="InterPro" id="IPR010071">
    <property type="entry name" value="AA_adenyl_dom"/>
</dbReference>